<dbReference type="GO" id="GO:0015630">
    <property type="term" value="C:microtubule cytoskeleton"/>
    <property type="evidence" value="ECO:0007669"/>
    <property type="project" value="TreeGrafter"/>
</dbReference>
<dbReference type="InterPro" id="IPR051437">
    <property type="entry name" value="TTLL_monoglycylase"/>
</dbReference>
<feature type="compositionally biased region" description="Basic and acidic residues" evidence="7">
    <location>
        <begin position="574"/>
        <end position="591"/>
    </location>
</feature>
<dbReference type="GO" id="GO:0046872">
    <property type="term" value="F:metal ion binding"/>
    <property type="evidence" value="ECO:0007669"/>
    <property type="project" value="InterPro"/>
</dbReference>
<feature type="compositionally biased region" description="Basic residues" evidence="7">
    <location>
        <begin position="600"/>
        <end position="611"/>
    </location>
</feature>
<dbReference type="PANTHER" id="PTHR45870:SF2">
    <property type="entry name" value="TUBULIN MONOGLYCYLASE TTLL3"/>
    <property type="match status" value="1"/>
</dbReference>
<dbReference type="PANTHER" id="PTHR45870">
    <property type="entry name" value="TUBULIN MONOGLYCYLASE TTLL3"/>
    <property type="match status" value="1"/>
</dbReference>
<dbReference type="GO" id="GO:0003341">
    <property type="term" value="P:cilium movement"/>
    <property type="evidence" value="ECO:0007669"/>
    <property type="project" value="TreeGrafter"/>
</dbReference>
<dbReference type="EMBL" id="UFQT01000963">
    <property type="protein sequence ID" value="SSX28215.1"/>
    <property type="molecule type" value="Genomic_DNA"/>
</dbReference>
<name>A0A336MD44_CULSO</name>
<dbReference type="SUPFAM" id="SSF56059">
    <property type="entry name" value="Glutathione synthetase ATP-binding domain-like"/>
    <property type="match status" value="1"/>
</dbReference>
<dbReference type="GO" id="GO:0005930">
    <property type="term" value="C:axoneme"/>
    <property type="evidence" value="ECO:0007669"/>
    <property type="project" value="TreeGrafter"/>
</dbReference>
<evidence type="ECO:0000313" key="9">
    <source>
        <dbReference type="EMBL" id="SSX07981.1"/>
    </source>
</evidence>
<dbReference type="EMBL" id="UFQS01000963">
    <property type="protein sequence ID" value="SSX07981.1"/>
    <property type="molecule type" value="Genomic_DNA"/>
</dbReference>
<keyword evidence="2" id="KW-0963">Cytoplasm</keyword>
<evidence type="ECO:0000256" key="6">
    <source>
        <dbReference type="PROSITE-ProRule" id="PRU00409"/>
    </source>
</evidence>
<dbReference type="Gene3D" id="3.30.470.20">
    <property type="entry name" value="ATP-grasp fold, B domain"/>
    <property type="match status" value="1"/>
</dbReference>
<evidence type="ECO:0000256" key="1">
    <source>
        <dbReference type="ARBA" id="ARBA00004496"/>
    </source>
</evidence>
<evidence type="ECO:0000256" key="2">
    <source>
        <dbReference type="ARBA" id="ARBA00022490"/>
    </source>
</evidence>
<accession>A0A336MD44</accession>
<dbReference type="VEuPathDB" id="VectorBase:CSON015356"/>
<protein>
    <submittedName>
        <fullName evidence="10">CSON015356 protein</fullName>
    </submittedName>
</protein>
<gene>
    <name evidence="10" type="primary">CSON015356</name>
</gene>
<proteinExistence type="predicted"/>
<evidence type="ECO:0000256" key="5">
    <source>
        <dbReference type="ARBA" id="ARBA00022840"/>
    </source>
</evidence>
<organism evidence="10">
    <name type="scientific">Culicoides sonorensis</name>
    <name type="common">Biting midge</name>
    <dbReference type="NCBI Taxonomy" id="179676"/>
    <lineage>
        <taxon>Eukaryota</taxon>
        <taxon>Metazoa</taxon>
        <taxon>Ecdysozoa</taxon>
        <taxon>Arthropoda</taxon>
        <taxon>Hexapoda</taxon>
        <taxon>Insecta</taxon>
        <taxon>Pterygota</taxon>
        <taxon>Neoptera</taxon>
        <taxon>Endopterygota</taxon>
        <taxon>Diptera</taxon>
        <taxon>Nematocera</taxon>
        <taxon>Chironomoidea</taxon>
        <taxon>Ceratopogonidae</taxon>
        <taxon>Ceratopogoninae</taxon>
        <taxon>Culicoides</taxon>
        <taxon>Monoculicoides</taxon>
    </lineage>
</organism>
<feature type="domain" description="ATP-grasp" evidence="8">
    <location>
        <begin position="475"/>
        <end position="523"/>
    </location>
</feature>
<dbReference type="PROSITE" id="PS50975">
    <property type="entry name" value="ATP_GRASP"/>
    <property type="match status" value="1"/>
</dbReference>
<dbReference type="InterPro" id="IPR004344">
    <property type="entry name" value="TTL/TTLL_fam"/>
</dbReference>
<evidence type="ECO:0000256" key="4">
    <source>
        <dbReference type="ARBA" id="ARBA00022741"/>
    </source>
</evidence>
<dbReference type="GO" id="GO:0060271">
    <property type="term" value="P:cilium assembly"/>
    <property type="evidence" value="ECO:0007669"/>
    <property type="project" value="TreeGrafter"/>
</dbReference>
<keyword evidence="4 6" id="KW-0547">Nucleotide-binding</keyword>
<evidence type="ECO:0000256" key="7">
    <source>
        <dbReference type="SAM" id="MobiDB-lite"/>
    </source>
</evidence>
<reference evidence="10" key="2">
    <citation type="submission" date="2018-07" db="EMBL/GenBank/DDBJ databases">
        <authorList>
            <person name="Quirk P.G."/>
            <person name="Krulwich T.A."/>
        </authorList>
    </citation>
    <scope>NUCLEOTIDE SEQUENCE</scope>
</reference>
<dbReference type="InterPro" id="IPR011761">
    <property type="entry name" value="ATP-grasp"/>
</dbReference>
<keyword evidence="3" id="KW-0436">Ligase</keyword>
<dbReference type="AlphaFoldDB" id="A0A336MD44"/>
<evidence type="ECO:0000256" key="3">
    <source>
        <dbReference type="ARBA" id="ARBA00022598"/>
    </source>
</evidence>
<comment type="subcellular location">
    <subcellularLocation>
        <location evidence="1">Cytoplasm</location>
    </subcellularLocation>
</comment>
<dbReference type="Pfam" id="PF03133">
    <property type="entry name" value="TTL"/>
    <property type="match status" value="1"/>
</dbReference>
<dbReference type="PROSITE" id="PS51221">
    <property type="entry name" value="TTL"/>
    <property type="match status" value="1"/>
</dbReference>
<evidence type="ECO:0000313" key="10">
    <source>
        <dbReference type="EMBL" id="SSX28215.1"/>
    </source>
</evidence>
<sequence length="611" mass="70902">MKLNHNVKYLIHFQGTTNSNINDQIQKLNSIKANAIKAIRDGKIFVLVGYWPVIRQNLKDRGWVEKIVDLPNKITPNYQELLNYAQDGNESERQILSYLVSTYPADFVFSAGRMPVTRYLHDFALWNRLNIGSPKDFTIKDGLYRCIEDSHFNTIENKSEISSPRSFVIENKIGFDEFIDEFYLTASRNLVYFLNEHLDTFVVIAEDDFETEDAKLIELVCDYVTQTVQISRDHIDIEELFIPIIIEPIIWTQIMQISEDILEKGNQITMNSESKIRKLKQKIQETTKISLKHWPFTKHDGCKNIWVAKPTNQCGGVGVTPLNNLEKIIEHVNTHSLNSRMILQKYIERPLLINQCKFDIRYFFIISTDLHHVKLWEHEMCYLRFSTTEFNLNDLNPQIHVTNHSLQRNVDKSKRSDKVPAHNMLHLSQFQEYLASIGHENVWKDKIYPAIKRNLSGLVLTSIEEIEYKAKRFQIFGADFLITDDFEVYLIECNHSPALSTNMTAVTEVVFKNICEDALKVVLDYPSDQRSSTGGFHLILKVDVPASKATIHDMTIQGKAVNVTDLLTSNQKMTSREQKSDRIKTRKESQRKSSISNIFKHQKPGKNREKK</sequence>
<dbReference type="GO" id="GO:0005524">
    <property type="term" value="F:ATP binding"/>
    <property type="evidence" value="ECO:0007669"/>
    <property type="project" value="UniProtKB-UniRule"/>
</dbReference>
<dbReference type="GO" id="GO:0070736">
    <property type="term" value="F:protein-glycine ligase activity, initiating"/>
    <property type="evidence" value="ECO:0007669"/>
    <property type="project" value="TreeGrafter"/>
</dbReference>
<reference evidence="9" key="1">
    <citation type="submission" date="2018-04" db="EMBL/GenBank/DDBJ databases">
        <authorList>
            <person name="Go L.Y."/>
            <person name="Mitchell J.A."/>
        </authorList>
    </citation>
    <scope>NUCLEOTIDE SEQUENCE</scope>
    <source>
        <tissue evidence="9">Whole organism</tissue>
    </source>
</reference>
<evidence type="ECO:0000259" key="8">
    <source>
        <dbReference type="PROSITE" id="PS50975"/>
    </source>
</evidence>
<keyword evidence="5 6" id="KW-0067">ATP-binding</keyword>
<feature type="region of interest" description="Disordered" evidence="7">
    <location>
        <begin position="570"/>
        <end position="611"/>
    </location>
</feature>